<feature type="signal peptide" evidence="2">
    <location>
        <begin position="1"/>
        <end position="21"/>
    </location>
</feature>
<gene>
    <name evidence="3" type="ORF">OIN59_17710</name>
</gene>
<dbReference type="SUPFAM" id="SSF53850">
    <property type="entry name" value="Periplasmic binding protein-like II"/>
    <property type="match status" value="1"/>
</dbReference>
<keyword evidence="2" id="KW-0732">Signal</keyword>
<protein>
    <submittedName>
        <fullName evidence="3">Tripartite tricarboxylate transporter substrate binding protein</fullName>
    </submittedName>
</protein>
<reference evidence="3" key="1">
    <citation type="submission" date="2022-10" db="EMBL/GenBank/DDBJ databases">
        <title>Description of microaerobic benzene degrading bacteria.</title>
        <authorList>
            <person name="Bedics A."/>
            <person name="Tancsics A."/>
            <person name="Banerjee S."/>
        </authorList>
    </citation>
    <scope>NUCLEOTIDE SEQUENCE</scope>
    <source>
        <strain evidence="3">D2M1</strain>
    </source>
</reference>
<comment type="caution">
    <text evidence="3">The sequence shown here is derived from an EMBL/GenBank/DDBJ whole genome shotgun (WGS) entry which is preliminary data.</text>
</comment>
<dbReference type="CDD" id="cd13578">
    <property type="entry name" value="PBP2_Bug27"/>
    <property type="match status" value="1"/>
</dbReference>
<dbReference type="PIRSF" id="PIRSF017082">
    <property type="entry name" value="YflP"/>
    <property type="match status" value="1"/>
</dbReference>
<comment type="similarity">
    <text evidence="1">Belongs to the UPF0065 (bug) family.</text>
</comment>
<name>A0ABT5S003_9BURK</name>
<dbReference type="RefSeq" id="WP_274112382.1">
    <property type="nucleotide sequence ID" value="NZ_JAPCKI010000011.1"/>
</dbReference>
<keyword evidence="4" id="KW-1185">Reference proteome</keyword>
<dbReference type="Proteomes" id="UP001148932">
    <property type="component" value="Unassembled WGS sequence"/>
</dbReference>
<proteinExistence type="inferred from homology"/>
<evidence type="ECO:0000313" key="3">
    <source>
        <dbReference type="EMBL" id="MDD2179278.1"/>
    </source>
</evidence>
<evidence type="ECO:0000313" key="4">
    <source>
        <dbReference type="Proteomes" id="UP001148932"/>
    </source>
</evidence>
<dbReference type="EMBL" id="JAPCKI010000011">
    <property type="protein sequence ID" value="MDD2179278.1"/>
    <property type="molecule type" value="Genomic_DNA"/>
</dbReference>
<dbReference type="Gene3D" id="3.40.190.150">
    <property type="entry name" value="Bordetella uptake gene, domain 1"/>
    <property type="match status" value="1"/>
</dbReference>
<feature type="chain" id="PRO_5045250318" evidence="2">
    <location>
        <begin position="22"/>
        <end position="326"/>
    </location>
</feature>
<accession>A0ABT5S003</accession>
<evidence type="ECO:0000256" key="2">
    <source>
        <dbReference type="SAM" id="SignalP"/>
    </source>
</evidence>
<dbReference type="InterPro" id="IPR005064">
    <property type="entry name" value="BUG"/>
</dbReference>
<organism evidence="3 4">
    <name type="scientific">Acidovorax benzenivorans</name>
    <dbReference type="NCBI Taxonomy" id="2987520"/>
    <lineage>
        <taxon>Bacteria</taxon>
        <taxon>Pseudomonadati</taxon>
        <taxon>Pseudomonadota</taxon>
        <taxon>Betaproteobacteria</taxon>
        <taxon>Burkholderiales</taxon>
        <taxon>Comamonadaceae</taxon>
        <taxon>Acidovorax</taxon>
    </lineage>
</organism>
<evidence type="ECO:0000256" key="1">
    <source>
        <dbReference type="ARBA" id="ARBA00006987"/>
    </source>
</evidence>
<dbReference type="Gene3D" id="3.40.190.10">
    <property type="entry name" value="Periplasmic binding protein-like II"/>
    <property type="match status" value="1"/>
</dbReference>
<dbReference type="PANTHER" id="PTHR42928">
    <property type="entry name" value="TRICARBOXYLATE-BINDING PROTEIN"/>
    <property type="match status" value="1"/>
</dbReference>
<dbReference type="InterPro" id="IPR042100">
    <property type="entry name" value="Bug_dom1"/>
</dbReference>
<dbReference type="PANTHER" id="PTHR42928:SF5">
    <property type="entry name" value="BLR1237 PROTEIN"/>
    <property type="match status" value="1"/>
</dbReference>
<sequence length="326" mass="34278">MPCSLLVRLAILISSALYVMAYAQVSGAEYPKKPVRVIVPYSPGGPTDVLARVFLKELSESLGAPIVVENKPGASGLIGSDAVAKAAPDGYTLLVNPSIHVINPSVYKKMPYDALRDFAPVSQIADVPLVLVVKNELPVRSVQDLIAYLKASKGPTSFASSGTAAAPHLAGELFKIRTGTQLLHIPYKGSAPALTDLLGGQVDMMIDSLPSSMPFIQSGRLRALAVTTPRRIAALPDVPTMAEAGVSDFHVSTWYGLWAPARTPRAIVEKLAKHIGGALATSSVQVRLASLGALPVGSTPVAFTSFISAESGRWKHVVEAAGIQPE</sequence>
<dbReference type="Pfam" id="PF03401">
    <property type="entry name" value="TctC"/>
    <property type="match status" value="1"/>
</dbReference>